<dbReference type="EMBL" id="CAJNOM010000026">
    <property type="protein sequence ID" value="CAF0841425.1"/>
    <property type="molecule type" value="Genomic_DNA"/>
</dbReference>
<dbReference type="PANTHER" id="PTHR47031">
    <property type="entry name" value="SAP DNA-BINDING DOMAIN-CONTAINING PROTEIN"/>
    <property type="match status" value="1"/>
</dbReference>
<dbReference type="SUPFAM" id="SSF68906">
    <property type="entry name" value="SAP domain"/>
    <property type="match status" value="1"/>
</dbReference>
<accession>A0A813VS17</accession>
<dbReference type="OrthoDB" id="79455at2759"/>
<dbReference type="InterPro" id="IPR036361">
    <property type="entry name" value="SAP_dom_sf"/>
</dbReference>
<feature type="domain" description="SAP" evidence="1">
    <location>
        <begin position="7"/>
        <end position="41"/>
    </location>
</feature>
<evidence type="ECO:0000259" key="1">
    <source>
        <dbReference type="PROSITE" id="PS50800"/>
    </source>
</evidence>
<dbReference type="AlphaFoldDB" id="A0A813VS17"/>
<dbReference type="Proteomes" id="UP000663832">
    <property type="component" value="Unassembled WGS sequence"/>
</dbReference>
<keyword evidence="3" id="KW-1185">Reference proteome</keyword>
<reference evidence="2" key="1">
    <citation type="submission" date="2021-02" db="EMBL/GenBank/DDBJ databases">
        <authorList>
            <person name="Nowell W R."/>
        </authorList>
    </citation>
    <scope>NUCLEOTIDE SEQUENCE</scope>
</reference>
<dbReference type="SMART" id="SM00513">
    <property type="entry name" value="SAP"/>
    <property type="match status" value="1"/>
</dbReference>
<organism evidence="2 3">
    <name type="scientific">Adineta steineri</name>
    <dbReference type="NCBI Taxonomy" id="433720"/>
    <lineage>
        <taxon>Eukaryota</taxon>
        <taxon>Metazoa</taxon>
        <taxon>Spiralia</taxon>
        <taxon>Gnathifera</taxon>
        <taxon>Rotifera</taxon>
        <taxon>Eurotatoria</taxon>
        <taxon>Bdelloidea</taxon>
        <taxon>Adinetida</taxon>
        <taxon>Adinetidae</taxon>
        <taxon>Adineta</taxon>
    </lineage>
</organism>
<dbReference type="Gene3D" id="1.10.720.30">
    <property type="entry name" value="SAP domain"/>
    <property type="match status" value="1"/>
</dbReference>
<evidence type="ECO:0000313" key="3">
    <source>
        <dbReference type="Proteomes" id="UP000663832"/>
    </source>
</evidence>
<dbReference type="Pfam" id="PF02037">
    <property type="entry name" value="SAP"/>
    <property type="match status" value="1"/>
</dbReference>
<dbReference type="PROSITE" id="PS50800">
    <property type="entry name" value="SAP"/>
    <property type="match status" value="1"/>
</dbReference>
<comment type="caution">
    <text evidence="2">The sequence shown here is derived from an EMBL/GenBank/DDBJ whole genome shotgun (WGS) entry which is preliminary data.</text>
</comment>
<dbReference type="InterPro" id="IPR003034">
    <property type="entry name" value="SAP_dom"/>
</dbReference>
<dbReference type="PANTHER" id="PTHR47031:SF3">
    <property type="entry name" value="SAP DOMAIN-CONTAINING PROTEIN"/>
    <property type="match status" value="1"/>
</dbReference>
<gene>
    <name evidence="2" type="ORF">QVE165_LOCUS6334</name>
</gene>
<evidence type="ECO:0000313" key="2">
    <source>
        <dbReference type="EMBL" id="CAF0841425.1"/>
    </source>
</evidence>
<sequence length="77" mass="8671">MSDSEEFDSLKVIELQNELKKRGLDTKGRKVDLIERLRQAVNSETEGDTTRQNSLFTDDESVAAVINDDIISSSIVR</sequence>
<name>A0A813VS17_9BILA</name>
<protein>
    <recommendedName>
        <fullName evidence="1">SAP domain-containing protein</fullName>
    </recommendedName>
</protein>
<proteinExistence type="predicted"/>